<dbReference type="Proteomes" id="UP000078316">
    <property type="component" value="Unassembled WGS sequence"/>
</dbReference>
<accession>A0A179SFG7</accession>
<sequence>MTQVSEWAAKAEEKRLLGCHKAGDTIRASDVTITLPAVGGVTYAFQGGQLFKDGKPQPVRER</sequence>
<dbReference type="EMBL" id="LWHQ01000011">
    <property type="protein sequence ID" value="OAS26335.1"/>
    <property type="molecule type" value="Genomic_DNA"/>
</dbReference>
<dbReference type="STRING" id="427683.A5481_06365"/>
<proteinExistence type="predicted"/>
<organism evidence="1 2">
    <name type="scientific">Methylobacterium platani</name>
    <dbReference type="NCBI Taxonomy" id="427683"/>
    <lineage>
        <taxon>Bacteria</taxon>
        <taxon>Pseudomonadati</taxon>
        <taxon>Pseudomonadota</taxon>
        <taxon>Alphaproteobacteria</taxon>
        <taxon>Hyphomicrobiales</taxon>
        <taxon>Methylobacteriaceae</taxon>
        <taxon>Methylobacterium</taxon>
    </lineage>
</organism>
<evidence type="ECO:0000313" key="2">
    <source>
        <dbReference type="Proteomes" id="UP000078316"/>
    </source>
</evidence>
<dbReference type="AlphaFoldDB" id="A0A179SFG7"/>
<comment type="caution">
    <text evidence="1">The sequence shown here is derived from an EMBL/GenBank/DDBJ whole genome shotgun (WGS) entry which is preliminary data.</text>
</comment>
<reference evidence="1 2" key="1">
    <citation type="submission" date="2016-04" db="EMBL/GenBank/DDBJ databases">
        <authorList>
            <person name="Evans L.H."/>
            <person name="Alamgir A."/>
            <person name="Owens N."/>
            <person name="Weber N.D."/>
            <person name="Virtaneva K."/>
            <person name="Barbian K."/>
            <person name="Babar A."/>
            <person name="Rosenke K."/>
        </authorList>
    </citation>
    <scope>NUCLEOTIDE SEQUENCE [LARGE SCALE GENOMIC DNA]</scope>
    <source>
        <strain evidence="1 2">PMB02</strain>
    </source>
</reference>
<dbReference type="RefSeq" id="WP_048432260.1">
    <property type="nucleotide sequence ID" value="NZ_LWHQ01000011.1"/>
</dbReference>
<name>A0A179SFG7_9HYPH</name>
<gene>
    <name evidence="1" type="ORF">A5481_06365</name>
</gene>
<evidence type="ECO:0000313" key="1">
    <source>
        <dbReference type="EMBL" id="OAS26335.1"/>
    </source>
</evidence>
<protein>
    <submittedName>
        <fullName evidence="1">Uncharacterized protein</fullName>
    </submittedName>
</protein>